<evidence type="ECO:0000313" key="2">
    <source>
        <dbReference type="EMBL" id="GLS68669.1"/>
    </source>
</evidence>
<organism evidence="2 3">
    <name type="scientific">Methylobacterium tardum</name>
    <dbReference type="NCBI Taxonomy" id="374432"/>
    <lineage>
        <taxon>Bacteria</taxon>
        <taxon>Pseudomonadati</taxon>
        <taxon>Pseudomonadota</taxon>
        <taxon>Alphaproteobacteria</taxon>
        <taxon>Hyphomicrobiales</taxon>
        <taxon>Methylobacteriaceae</taxon>
        <taxon>Methylobacterium</taxon>
    </lineage>
</organism>
<dbReference type="Proteomes" id="UP001157440">
    <property type="component" value="Unassembled WGS sequence"/>
</dbReference>
<evidence type="ECO:0000256" key="1">
    <source>
        <dbReference type="SAM" id="MobiDB-lite"/>
    </source>
</evidence>
<dbReference type="EMBL" id="BSPL01000006">
    <property type="protein sequence ID" value="GLS68669.1"/>
    <property type="molecule type" value="Genomic_DNA"/>
</dbReference>
<reference evidence="3" key="1">
    <citation type="journal article" date="2019" name="Int. J. Syst. Evol. Microbiol.">
        <title>The Global Catalogue of Microorganisms (GCM) 10K type strain sequencing project: providing services to taxonomists for standard genome sequencing and annotation.</title>
        <authorList>
            <consortium name="The Broad Institute Genomics Platform"/>
            <consortium name="The Broad Institute Genome Sequencing Center for Infectious Disease"/>
            <person name="Wu L."/>
            <person name="Ma J."/>
        </authorList>
    </citation>
    <scope>NUCLEOTIDE SEQUENCE [LARGE SCALE GENOMIC DNA]</scope>
    <source>
        <strain evidence="3">NBRC 103632</strain>
    </source>
</reference>
<proteinExistence type="predicted"/>
<keyword evidence="3" id="KW-1185">Reference proteome</keyword>
<dbReference type="AlphaFoldDB" id="A0AA37T828"/>
<sequence>MGSIGSISILRGGYGRPGSQGRWNTVRSAVPRLASIGPACGAIGSMPAARTDANGVIVLS</sequence>
<gene>
    <name evidence="2" type="ORF">GCM10007890_06810</name>
</gene>
<feature type="region of interest" description="Disordered" evidence="1">
    <location>
        <begin position="1"/>
        <end position="21"/>
    </location>
</feature>
<accession>A0AA37T828</accession>
<feature type="compositionally biased region" description="Low complexity" evidence="1">
    <location>
        <begin position="1"/>
        <end position="11"/>
    </location>
</feature>
<name>A0AA37T828_9HYPH</name>
<comment type="caution">
    <text evidence="2">The sequence shown here is derived from an EMBL/GenBank/DDBJ whole genome shotgun (WGS) entry which is preliminary data.</text>
</comment>
<protein>
    <submittedName>
        <fullName evidence="2">Uncharacterized protein</fullName>
    </submittedName>
</protein>
<evidence type="ECO:0000313" key="3">
    <source>
        <dbReference type="Proteomes" id="UP001157440"/>
    </source>
</evidence>